<dbReference type="EMBL" id="FQXT01000002">
    <property type="protein sequence ID" value="SHH90322.1"/>
    <property type="molecule type" value="Genomic_DNA"/>
</dbReference>
<dbReference type="RefSeq" id="WP_072981546.1">
    <property type="nucleotide sequence ID" value="NZ_FQXT01000002.1"/>
</dbReference>
<dbReference type="Proteomes" id="UP000184240">
    <property type="component" value="Unassembled WGS sequence"/>
</dbReference>
<gene>
    <name evidence="1" type="ORF">DSM01_641</name>
    <name evidence="2" type="ORF">SAMN04487999_1349</name>
</gene>
<reference evidence="1 4" key="3">
    <citation type="submission" date="2018-07" db="EMBL/GenBank/DDBJ databases">
        <title>Leeuwenhoekiella genomics.</title>
        <authorList>
            <person name="Tahon G."/>
            <person name="Willems A."/>
        </authorList>
    </citation>
    <scope>NUCLEOTIDE SEQUENCE [LARGE SCALE GENOMIC DNA]</scope>
    <source>
        <strain evidence="1 4">LMG 24856</strain>
    </source>
</reference>
<evidence type="ECO:0000313" key="1">
    <source>
        <dbReference type="EMBL" id="RXG31497.1"/>
    </source>
</evidence>
<organism evidence="2 3">
    <name type="scientific">Leeuwenhoekiella palythoae</name>
    <dbReference type="NCBI Taxonomy" id="573501"/>
    <lineage>
        <taxon>Bacteria</taxon>
        <taxon>Pseudomonadati</taxon>
        <taxon>Bacteroidota</taxon>
        <taxon>Flavobacteriia</taxon>
        <taxon>Flavobacteriales</taxon>
        <taxon>Flavobacteriaceae</taxon>
        <taxon>Leeuwenhoekiella</taxon>
    </lineage>
</organism>
<proteinExistence type="predicted"/>
<dbReference type="EMBL" id="QOVN01000001">
    <property type="protein sequence ID" value="RXG31497.1"/>
    <property type="molecule type" value="Genomic_DNA"/>
</dbReference>
<evidence type="ECO:0000313" key="4">
    <source>
        <dbReference type="Proteomes" id="UP000290037"/>
    </source>
</evidence>
<dbReference type="OrthoDB" id="1443315at2"/>
<dbReference type="Proteomes" id="UP000290037">
    <property type="component" value="Unassembled WGS sequence"/>
</dbReference>
<evidence type="ECO:0000313" key="3">
    <source>
        <dbReference type="Proteomes" id="UP000184240"/>
    </source>
</evidence>
<sequence length="200" mass="23153">MIFSKFFNKSSNLDKELDRNLLFAPNYLIREQKVNNNTQYIFGGHSIITIEQTQGKNVGLFFNRTRTSKSNKLNLNPKNELHLGFQTIAEVNYLILGTRQHLSHVKPGDLLEICFNDDSKINLTLESTDEKATVNKGYACNVRAKINAKELKHFQKKMMNTYKLRLNASGETVDGSFDKEFCQKFREVAQSYVFCLENYY</sequence>
<name>A0A1M5WSG0_9FLAO</name>
<reference evidence="3" key="2">
    <citation type="submission" date="2016-11" db="EMBL/GenBank/DDBJ databases">
        <authorList>
            <person name="Varghese N."/>
            <person name="Submissions S."/>
        </authorList>
    </citation>
    <scope>NUCLEOTIDE SEQUENCE [LARGE SCALE GENOMIC DNA]</scope>
    <source>
        <strain evidence="3">DSM 19859</strain>
    </source>
</reference>
<protein>
    <submittedName>
        <fullName evidence="2">Uncharacterized protein</fullName>
    </submittedName>
</protein>
<reference evidence="2" key="1">
    <citation type="submission" date="2016-11" db="EMBL/GenBank/DDBJ databases">
        <authorList>
            <person name="Jaros S."/>
            <person name="Januszkiewicz K."/>
            <person name="Wedrychowicz H."/>
        </authorList>
    </citation>
    <scope>NUCLEOTIDE SEQUENCE [LARGE SCALE GENOMIC DNA]</scope>
    <source>
        <strain evidence="2">DSM 19859</strain>
    </source>
</reference>
<accession>A0A1M5WSG0</accession>
<keyword evidence="4" id="KW-1185">Reference proteome</keyword>
<evidence type="ECO:0000313" key="2">
    <source>
        <dbReference type="EMBL" id="SHH90322.1"/>
    </source>
</evidence>
<dbReference type="AlphaFoldDB" id="A0A1M5WSG0"/>